<reference evidence="2 3" key="1">
    <citation type="submission" date="2015-09" db="EMBL/GenBank/DDBJ databases">
        <title>Draft genome of the scarab beetle Oryctes borbonicus.</title>
        <authorList>
            <person name="Meyer J.M."/>
            <person name="Markov G.V."/>
            <person name="Baskaran P."/>
            <person name="Herrmann M."/>
            <person name="Sommer R.J."/>
            <person name="Roedelsperger C."/>
        </authorList>
    </citation>
    <scope>NUCLEOTIDE SEQUENCE [LARGE SCALE GENOMIC DNA]</scope>
    <source>
        <strain evidence="2">OB123</strain>
        <tissue evidence="2">Whole animal</tissue>
    </source>
</reference>
<dbReference type="GO" id="GO:0044611">
    <property type="term" value="C:nuclear pore inner ring"/>
    <property type="evidence" value="ECO:0007669"/>
    <property type="project" value="TreeGrafter"/>
</dbReference>
<dbReference type="GO" id="GO:0006405">
    <property type="term" value="P:RNA export from nucleus"/>
    <property type="evidence" value="ECO:0007669"/>
    <property type="project" value="TreeGrafter"/>
</dbReference>
<keyword evidence="3" id="KW-1185">Reference proteome</keyword>
<sequence length="1606" mass="187989">MFEYHVLLEDIINSVEIEIHNSRLYERVWLFYSWERMYFIKTCKFILEGCLNENHKFNHLYINFIKQFKFSRIRAALFRQFEYLLKEITADNLTHCHSIRDWVNRNQQEQFEILTCIVLSEELEPLTIAEFKELFEIFKLHNFTNDPLTYEILEHVNPEDLKRIRILEVLTLLIGFSSLWDNLSLWKPHADELEELLLSISYEDYLCVLLLAWSTLQMTQPLKIAIEKFNSKYNKLTKAVLREKVFIMMHDIVSDPIFENETVYPAIQKSFYNLLNYICDKFAEEDSLMNHDGLINLTIKLLKHTNIADRFLHDTGNNASMIYRVIYELFPCTYCHYSDIILQLIQHEDLLSDVSKILANFQHFTEETTERYTESVVSLMSEYRPYKCIKIGAYTEAAIFPRYGKTFIRYDADYNFFEYSEEIMKNTLLKGNPSEEALKDVELYLRIIHSVLKFSLIDSNEEKNVLDTISYVLIYISKKPNVNYPIIKVCLNIFEILMPSYGEQIIEMMVVNNFLPMVTKNPNDINHYFDKNFINPNVLLLAIGELLNCGEYDILFAYLNIVKLASKTHLNMLRIQIPNIIFMFIHLLPLHLDLPYSRVNDKYKITLICLENLFEILSNPEPETPSEYDKVIYDFCYAIAVNYDPTVQVLMRIFRISNTHLHTRMLKESNWNNAITFTIIDCVKACLNIFITLFTFHNNGVRSLQDTVFLRKFFDSNIKPSSIKILIGYLDNAFDVVLPKLACQLFKKITLNPTVPILALLEMTPYQIQSAFLEKLRDPLEEEQLKVSILELITLCIEKQDGLTAAFFHLGKHLSKKLTPHNDCDSVVTFMEEYLDNAQKSTNYLKSPVQGAVLDLFHTLWMYRKDILILQLTQAEKFWLTLTDPLFRDFQLSNKTYSQIFNILTLELYKSKGENEKIKSILDKFFEKGTKYASVWCEHIISSLNENHLEVRGHTLLRAWKHFIMTIVITYPNCFKDVDLRRLLAESCVNGLIEHFSQPDDIRILGNCADLYLFLTKRKWDDKFKVDRQILLSLTKAFKYLGKYYEYVSSTFRETMLSIASQTIEDLKDFVAASHGVVEGFLYAIGDIFDKEYQRIVNEDVKSTSDKLYNEWLLLLILGKKLIEMNFVKTHQAWFTLMQFGGKVMSSIGLFTGNPKLFPVAKIGIQCLINYAQAGMIEEFVSMDFEAFFDSTRPPKKYIFIECINFQEAFPWYYEEWWQTYTGIIQLMTMLLEYMHKFRINVFFTFVTIHDDIIRNVLKLPRVTAEKAALQLTSDCLHFIYRLLPWRQEWKVDQGPIYFNIISTIYDTINAATCIFYRPKVLTFFTTNKETSIKLLERKPDDRLYVDIMNKLMEIVAMSCSCLLRAGPSLLSLLSPPIKSSYINDVVIEFDFRIPQLYQEESQTITYGTILCLLNFLCRMVTSNQTSKTTQASVSGINDKTKEQSSDYESKNYLIFVSPNFVRAHTSSETTSGSTSASWLKKLNLKNILCALEALGSVIAVQTYISLNITVLSPFLKQDLRRELCGHLISFYDFIRKRLDVEYRTVENIVYRRYVTSACALPYAVNPTEDDKNILFAKRCRRDAFEPISSSNDEDSEASFNEEYSR</sequence>
<dbReference type="Proteomes" id="UP000051574">
    <property type="component" value="Unassembled WGS sequence"/>
</dbReference>
<dbReference type="PANTHER" id="PTHR31431">
    <property type="entry name" value="NUCLEOPORIN NUP188 HOMOLOG"/>
    <property type="match status" value="1"/>
</dbReference>
<name>A0A0T6AXZ7_9SCAR</name>
<evidence type="ECO:0000313" key="3">
    <source>
        <dbReference type="Proteomes" id="UP000051574"/>
    </source>
</evidence>
<dbReference type="EMBL" id="LJIG01022559">
    <property type="protein sequence ID" value="KRT79930.1"/>
    <property type="molecule type" value="Genomic_DNA"/>
</dbReference>
<protein>
    <submittedName>
        <fullName evidence="2">Uncharacterized protein</fullName>
    </submittedName>
</protein>
<dbReference type="PANTHER" id="PTHR31431:SF1">
    <property type="entry name" value="NUCLEOPORIN NUP188"/>
    <property type="match status" value="1"/>
</dbReference>
<accession>A0A0T6AXZ7</accession>
<proteinExistence type="predicted"/>
<evidence type="ECO:0000256" key="1">
    <source>
        <dbReference type="SAM" id="MobiDB-lite"/>
    </source>
</evidence>
<dbReference type="InterPro" id="IPR044840">
    <property type="entry name" value="Nup188"/>
</dbReference>
<comment type="caution">
    <text evidence="2">The sequence shown here is derived from an EMBL/GenBank/DDBJ whole genome shotgun (WGS) entry which is preliminary data.</text>
</comment>
<evidence type="ECO:0000313" key="2">
    <source>
        <dbReference type="EMBL" id="KRT79930.1"/>
    </source>
</evidence>
<organism evidence="2 3">
    <name type="scientific">Oryctes borbonicus</name>
    <dbReference type="NCBI Taxonomy" id="1629725"/>
    <lineage>
        <taxon>Eukaryota</taxon>
        <taxon>Metazoa</taxon>
        <taxon>Ecdysozoa</taxon>
        <taxon>Arthropoda</taxon>
        <taxon>Hexapoda</taxon>
        <taxon>Insecta</taxon>
        <taxon>Pterygota</taxon>
        <taxon>Neoptera</taxon>
        <taxon>Endopterygota</taxon>
        <taxon>Coleoptera</taxon>
        <taxon>Polyphaga</taxon>
        <taxon>Scarabaeiformia</taxon>
        <taxon>Scarabaeidae</taxon>
        <taxon>Dynastinae</taxon>
        <taxon>Oryctes</taxon>
    </lineage>
</organism>
<gene>
    <name evidence="2" type="ORF">AMK59_7094</name>
</gene>
<dbReference type="OrthoDB" id="102511at2759"/>
<dbReference type="GO" id="GO:0006606">
    <property type="term" value="P:protein import into nucleus"/>
    <property type="evidence" value="ECO:0007669"/>
    <property type="project" value="TreeGrafter"/>
</dbReference>
<feature type="non-terminal residue" evidence="2">
    <location>
        <position position="1606"/>
    </location>
</feature>
<dbReference type="GO" id="GO:0017056">
    <property type="term" value="F:structural constituent of nuclear pore"/>
    <property type="evidence" value="ECO:0007669"/>
    <property type="project" value="InterPro"/>
</dbReference>
<feature type="region of interest" description="Disordered" evidence="1">
    <location>
        <begin position="1587"/>
        <end position="1606"/>
    </location>
</feature>